<reference evidence="8" key="1">
    <citation type="journal article" date="2023" name="PLoS Negl. Trop. Dis.">
        <title>A genome sequence for Biomphalaria pfeifferi, the major vector snail for the human-infecting parasite Schistosoma mansoni.</title>
        <authorList>
            <person name="Bu L."/>
            <person name="Lu L."/>
            <person name="Laidemitt M.R."/>
            <person name="Zhang S.M."/>
            <person name="Mutuku M."/>
            <person name="Mkoji G."/>
            <person name="Steinauer M."/>
            <person name="Loker E.S."/>
        </authorList>
    </citation>
    <scope>NUCLEOTIDE SEQUENCE</scope>
    <source>
        <strain evidence="8">KasaAsao</strain>
    </source>
</reference>
<evidence type="ECO:0000256" key="5">
    <source>
        <dbReference type="ARBA" id="ARBA00022839"/>
    </source>
</evidence>
<reference evidence="8" key="2">
    <citation type="submission" date="2023-04" db="EMBL/GenBank/DDBJ databases">
        <authorList>
            <person name="Bu L."/>
            <person name="Lu L."/>
            <person name="Laidemitt M.R."/>
            <person name="Zhang S.M."/>
            <person name="Mutuku M."/>
            <person name="Mkoji G."/>
            <person name="Steinauer M."/>
            <person name="Loker E.S."/>
        </authorList>
    </citation>
    <scope>NUCLEOTIDE SEQUENCE</scope>
    <source>
        <strain evidence="8">KasaAsao</strain>
        <tissue evidence="8">Whole Snail</tissue>
    </source>
</reference>
<evidence type="ECO:0000256" key="2">
    <source>
        <dbReference type="ARBA" id="ARBA00006357"/>
    </source>
</evidence>
<comment type="subcellular location">
    <subcellularLocation>
        <location evidence="1">Nucleus</location>
    </subcellularLocation>
</comment>
<keyword evidence="6" id="KW-0539">Nucleus</keyword>
<gene>
    <name evidence="8" type="ORF">Bpfe_031399</name>
</gene>
<dbReference type="InterPro" id="IPR012337">
    <property type="entry name" value="RNaseH-like_sf"/>
</dbReference>
<comment type="caution">
    <text evidence="8">The sequence shown here is derived from an EMBL/GenBank/DDBJ whole genome shotgun (WGS) entry which is preliminary data.</text>
</comment>
<name>A0AAD8ETV6_BIOPF</name>
<dbReference type="GO" id="GO:0003676">
    <property type="term" value="F:nucleic acid binding"/>
    <property type="evidence" value="ECO:0007669"/>
    <property type="project" value="InterPro"/>
</dbReference>
<evidence type="ECO:0000256" key="3">
    <source>
        <dbReference type="ARBA" id="ARBA00022722"/>
    </source>
</evidence>
<dbReference type="SUPFAM" id="SSF53098">
    <property type="entry name" value="Ribonuclease H-like"/>
    <property type="match status" value="1"/>
</dbReference>
<accession>A0AAD8ETV6</accession>
<dbReference type="SMART" id="SM00479">
    <property type="entry name" value="EXOIII"/>
    <property type="match status" value="1"/>
</dbReference>
<proteinExistence type="inferred from homology"/>
<keyword evidence="5 8" id="KW-0269">Exonuclease</keyword>
<evidence type="ECO:0000259" key="7">
    <source>
        <dbReference type="SMART" id="SM00479"/>
    </source>
</evidence>
<evidence type="ECO:0000256" key="1">
    <source>
        <dbReference type="ARBA" id="ARBA00004123"/>
    </source>
</evidence>
<organism evidence="8 9">
    <name type="scientific">Biomphalaria pfeifferi</name>
    <name type="common">Bloodfluke planorb</name>
    <name type="synonym">Freshwater snail</name>
    <dbReference type="NCBI Taxonomy" id="112525"/>
    <lineage>
        <taxon>Eukaryota</taxon>
        <taxon>Metazoa</taxon>
        <taxon>Spiralia</taxon>
        <taxon>Lophotrochozoa</taxon>
        <taxon>Mollusca</taxon>
        <taxon>Gastropoda</taxon>
        <taxon>Heterobranchia</taxon>
        <taxon>Euthyneura</taxon>
        <taxon>Panpulmonata</taxon>
        <taxon>Hygrophila</taxon>
        <taxon>Lymnaeoidea</taxon>
        <taxon>Planorbidae</taxon>
        <taxon>Biomphalaria</taxon>
    </lineage>
</organism>
<evidence type="ECO:0000256" key="6">
    <source>
        <dbReference type="ARBA" id="ARBA00023242"/>
    </source>
</evidence>
<keyword evidence="3" id="KW-0540">Nuclease</keyword>
<keyword evidence="4" id="KW-0378">Hydrolase</keyword>
<comment type="similarity">
    <text evidence="2">Belongs to the REXO1/REXO3 family.</text>
</comment>
<dbReference type="InterPro" id="IPR034922">
    <property type="entry name" value="REX1-like_exo"/>
</dbReference>
<keyword evidence="9" id="KW-1185">Reference proteome</keyword>
<dbReference type="EMBL" id="JASAOG010000480">
    <property type="protein sequence ID" value="KAK0039183.1"/>
    <property type="molecule type" value="Genomic_DNA"/>
</dbReference>
<dbReference type="PANTHER" id="PTHR12801:SF115">
    <property type="entry name" value="FI18136P1-RELATED"/>
    <property type="match status" value="1"/>
</dbReference>
<dbReference type="InterPro" id="IPR013520">
    <property type="entry name" value="Ribonucl_H"/>
</dbReference>
<evidence type="ECO:0000256" key="4">
    <source>
        <dbReference type="ARBA" id="ARBA00022801"/>
    </source>
</evidence>
<dbReference type="Proteomes" id="UP001233172">
    <property type="component" value="Unassembled WGS sequence"/>
</dbReference>
<protein>
    <submittedName>
        <fullName evidence="8">EXONUCLEASE</fullName>
    </submittedName>
</protein>
<dbReference type="CDD" id="cd06145">
    <property type="entry name" value="REX1_like"/>
    <property type="match status" value="1"/>
</dbReference>
<dbReference type="InterPro" id="IPR047021">
    <property type="entry name" value="REXO1/3/4-like"/>
</dbReference>
<dbReference type="Pfam" id="PF00929">
    <property type="entry name" value="RNase_T"/>
    <property type="match status" value="1"/>
</dbReference>
<evidence type="ECO:0000313" key="9">
    <source>
        <dbReference type="Proteomes" id="UP001233172"/>
    </source>
</evidence>
<feature type="domain" description="Exonuclease" evidence="7">
    <location>
        <begin position="160"/>
        <end position="314"/>
    </location>
</feature>
<dbReference type="GO" id="GO:0005634">
    <property type="term" value="C:nucleus"/>
    <property type="evidence" value="ECO:0007669"/>
    <property type="project" value="UniProtKB-SubCell"/>
</dbReference>
<sequence length="384" mass="44046">MEQPGIEIRQMQSLAMGSPKELRRLRIDHIQRMLRWIFNSAKRPSFLPLRAKDRPSAINMVRLTSAQNMSRTLRKFGSKYTARINEKIPFEIFLDCLFRDGCYETSAPCLDFIKTENLEFIPTVEFETLYSSGIYIDSRMSLEKPDLSRYRRAHGASAHDIVALDVEKVLTAAGKELGRVTVVSRQGEAIYDKIIRPENPVVDYLTRYSGLTREIIESGIDVQVARDEILELIGPETVIVGHGVENDLSSLELYHDRIIDTAHLFLNPDGRKISLAQLSKKYLNKVIQKEAHDSRIDALTCLHLLSIKVQHMISVTSCKSRRIDLKAEIASTSVADLLSHEEGHLKIACCSHRELKKLLKTYRRNEKCLWMFLYTIDSKMYISF</sequence>
<dbReference type="InterPro" id="IPR036397">
    <property type="entry name" value="RNaseH_sf"/>
</dbReference>
<dbReference type="AlphaFoldDB" id="A0AAD8ETV6"/>
<dbReference type="GO" id="GO:0004527">
    <property type="term" value="F:exonuclease activity"/>
    <property type="evidence" value="ECO:0007669"/>
    <property type="project" value="UniProtKB-KW"/>
</dbReference>
<dbReference type="PANTHER" id="PTHR12801">
    <property type="entry name" value="RNA EXONUCLEASE REXO1 / RECO3 FAMILY MEMBER-RELATED"/>
    <property type="match status" value="1"/>
</dbReference>
<dbReference type="Gene3D" id="3.30.420.10">
    <property type="entry name" value="Ribonuclease H-like superfamily/Ribonuclease H"/>
    <property type="match status" value="1"/>
</dbReference>
<evidence type="ECO:0000313" key="8">
    <source>
        <dbReference type="EMBL" id="KAK0039183.1"/>
    </source>
</evidence>